<dbReference type="RefSeq" id="WP_306455897.1">
    <property type="nucleotide sequence ID" value="NZ_JACBYR010000001.1"/>
</dbReference>
<feature type="domain" description="RNase H type-1" evidence="11">
    <location>
        <begin position="62"/>
        <end position="199"/>
    </location>
</feature>
<sequence>MIVWLKVPFAEKDQAKALGARWNPAQKKWYVKDVADLSPFEAWMTEQPAAVPDAPPPSTDAPTSGVAIYCDGACRGNPGGPGGWGAWIQTPDKAVEIYGGAPDTTNNRMELTAAIEALRWVLEPTDIVVYTDSQYVVKGMTEWRHGWVKKNWKDVKNPELWKTLIDAAQRHKVSFRWVRGHNGHAGNERADALANEGLEHAKRTGAVTGVIRELPLPAARDVLAAAG</sequence>
<keyword evidence="13" id="KW-1185">Reference proteome</keyword>
<accession>A0A7Y9IV63</accession>
<keyword evidence="6 10" id="KW-0479">Metal-binding</keyword>
<feature type="binding site" evidence="10">
    <location>
        <position position="191"/>
    </location>
    <ligand>
        <name>Mg(2+)</name>
        <dbReference type="ChEBI" id="CHEBI:18420"/>
        <label>2</label>
    </ligand>
</feature>
<keyword evidence="9 10" id="KW-0460">Magnesium</keyword>
<dbReference type="InterPro" id="IPR012337">
    <property type="entry name" value="RNaseH-like_sf"/>
</dbReference>
<keyword evidence="7 10" id="KW-0255">Endonuclease</keyword>
<comment type="function">
    <text evidence="10">Endonuclease that specifically degrades the RNA of RNA-DNA hybrids.</text>
</comment>
<evidence type="ECO:0000256" key="8">
    <source>
        <dbReference type="ARBA" id="ARBA00022801"/>
    </source>
</evidence>
<dbReference type="Pfam" id="PF18974">
    <property type="entry name" value="DUF5710"/>
    <property type="match status" value="1"/>
</dbReference>
<name>A0A7Y9IV63_9BURK</name>
<dbReference type="GO" id="GO:0003676">
    <property type="term" value="F:nucleic acid binding"/>
    <property type="evidence" value="ECO:0007669"/>
    <property type="project" value="InterPro"/>
</dbReference>
<feature type="binding site" evidence="10">
    <location>
        <position position="71"/>
    </location>
    <ligand>
        <name>Mg(2+)</name>
        <dbReference type="ChEBI" id="CHEBI:18420"/>
        <label>1</label>
    </ligand>
</feature>
<evidence type="ECO:0000256" key="3">
    <source>
        <dbReference type="ARBA" id="ARBA00011245"/>
    </source>
</evidence>
<comment type="caution">
    <text evidence="12">The sequence shown here is derived from an EMBL/GenBank/DDBJ whole genome shotgun (WGS) entry which is preliminary data.</text>
</comment>
<evidence type="ECO:0000256" key="9">
    <source>
        <dbReference type="ARBA" id="ARBA00022842"/>
    </source>
</evidence>
<reference evidence="12 13" key="1">
    <citation type="submission" date="2020-07" db="EMBL/GenBank/DDBJ databases">
        <title>Genomic Encyclopedia of Type Strains, Phase IV (KMG-V): Genome sequencing to study the core and pangenomes of soil and plant-associated prokaryotes.</title>
        <authorList>
            <person name="Whitman W."/>
        </authorList>
    </citation>
    <scope>NUCLEOTIDE SEQUENCE [LARGE SCALE GENOMIC DNA]</scope>
    <source>
        <strain evidence="12 13">SAS40</strain>
    </source>
</reference>
<evidence type="ECO:0000313" key="13">
    <source>
        <dbReference type="Proteomes" id="UP000542125"/>
    </source>
</evidence>
<dbReference type="InterPro" id="IPR022892">
    <property type="entry name" value="RNaseHI"/>
</dbReference>
<dbReference type="InterPro" id="IPR050092">
    <property type="entry name" value="RNase_H"/>
</dbReference>
<dbReference type="PANTHER" id="PTHR10642">
    <property type="entry name" value="RIBONUCLEASE H1"/>
    <property type="match status" value="1"/>
</dbReference>
<keyword evidence="8 10" id="KW-0378">Hydrolase</keyword>
<comment type="cofactor">
    <cofactor evidence="10">
        <name>Mg(2+)</name>
        <dbReference type="ChEBI" id="CHEBI:18420"/>
    </cofactor>
    <text evidence="10">Binds 1 Mg(2+) ion per subunit. May bind a second metal ion at a regulatory site, or after substrate binding.</text>
</comment>
<feature type="binding site" evidence="10">
    <location>
        <position position="132"/>
    </location>
    <ligand>
        <name>Mg(2+)</name>
        <dbReference type="ChEBI" id="CHEBI:18420"/>
        <label>1</label>
    </ligand>
</feature>
<gene>
    <name evidence="10" type="primary">rnhA</name>
    <name evidence="12" type="ORF">FHW18_002953</name>
</gene>
<protein>
    <recommendedName>
        <fullName evidence="4 10">Ribonuclease H</fullName>
        <shortName evidence="10">RNase H</shortName>
        <ecNumber evidence="4 10">3.1.26.4</ecNumber>
    </recommendedName>
</protein>
<dbReference type="Gene3D" id="3.30.420.10">
    <property type="entry name" value="Ribonuclease H-like superfamily/Ribonuclease H"/>
    <property type="match status" value="1"/>
</dbReference>
<evidence type="ECO:0000256" key="2">
    <source>
        <dbReference type="ARBA" id="ARBA00005300"/>
    </source>
</evidence>
<dbReference type="GO" id="GO:0004523">
    <property type="term" value="F:RNA-DNA hybrid ribonuclease activity"/>
    <property type="evidence" value="ECO:0007669"/>
    <property type="project" value="UniProtKB-UniRule"/>
</dbReference>
<dbReference type="EC" id="3.1.26.4" evidence="4 10"/>
<dbReference type="Pfam" id="PF00075">
    <property type="entry name" value="RNase_H"/>
    <property type="match status" value="1"/>
</dbReference>
<comment type="subunit">
    <text evidence="3 10">Monomer.</text>
</comment>
<dbReference type="NCBIfam" id="NF001236">
    <property type="entry name" value="PRK00203.1"/>
    <property type="match status" value="1"/>
</dbReference>
<evidence type="ECO:0000256" key="1">
    <source>
        <dbReference type="ARBA" id="ARBA00000077"/>
    </source>
</evidence>
<feature type="binding site" evidence="10">
    <location>
        <position position="110"/>
    </location>
    <ligand>
        <name>Mg(2+)</name>
        <dbReference type="ChEBI" id="CHEBI:18420"/>
        <label>1</label>
    </ligand>
</feature>
<keyword evidence="10" id="KW-0963">Cytoplasm</keyword>
<evidence type="ECO:0000256" key="7">
    <source>
        <dbReference type="ARBA" id="ARBA00022759"/>
    </source>
</evidence>
<feature type="binding site" evidence="10">
    <location>
        <position position="71"/>
    </location>
    <ligand>
        <name>Mg(2+)</name>
        <dbReference type="ChEBI" id="CHEBI:18420"/>
        <label>2</label>
    </ligand>
</feature>
<comment type="subcellular location">
    <subcellularLocation>
        <location evidence="10">Cytoplasm</location>
    </subcellularLocation>
</comment>
<evidence type="ECO:0000256" key="5">
    <source>
        <dbReference type="ARBA" id="ARBA00022722"/>
    </source>
</evidence>
<dbReference type="GO" id="GO:0000287">
    <property type="term" value="F:magnesium ion binding"/>
    <property type="evidence" value="ECO:0007669"/>
    <property type="project" value="UniProtKB-UniRule"/>
</dbReference>
<evidence type="ECO:0000256" key="4">
    <source>
        <dbReference type="ARBA" id="ARBA00012180"/>
    </source>
</evidence>
<dbReference type="EMBL" id="JACBYR010000001">
    <property type="protein sequence ID" value="NYE83682.1"/>
    <property type="molecule type" value="Genomic_DNA"/>
</dbReference>
<dbReference type="Proteomes" id="UP000542125">
    <property type="component" value="Unassembled WGS sequence"/>
</dbReference>
<keyword evidence="5 10" id="KW-0540">Nuclease</keyword>
<proteinExistence type="inferred from homology"/>
<evidence type="ECO:0000259" key="11">
    <source>
        <dbReference type="PROSITE" id="PS50879"/>
    </source>
</evidence>
<dbReference type="InterPro" id="IPR002156">
    <property type="entry name" value="RNaseH_domain"/>
</dbReference>
<dbReference type="InterPro" id="IPR036397">
    <property type="entry name" value="RNaseH_sf"/>
</dbReference>
<comment type="catalytic activity">
    <reaction evidence="1 10">
        <text>Endonucleolytic cleavage to 5'-phosphomonoester.</text>
        <dbReference type="EC" id="3.1.26.4"/>
    </reaction>
</comment>
<comment type="similarity">
    <text evidence="2 10">Belongs to the RNase H family.</text>
</comment>
<dbReference type="GO" id="GO:0043137">
    <property type="term" value="P:DNA replication, removal of RNA primer"/>
    <property type="evidence" value="ECO:0007669"/>
    <property type="project" value="TreeGrafter"/>
</dbReference>
<dbReference type="SUPFAM" id="SSF53098">
    <property type="entry name" value="Ribonuclease H-like"/>
    <property type="match status" value="1"/>
</dbReference>
<dbReference type="PANTHER" id="PTHR10642:SF26">
    <property type="entry name" value="RIBONUCLEASE H1"/>
    <property type="match status" value="1"/>
</dbReference>
<organism evidence="12 13">
    <name type="scientific">Pigmentiphaga litoralis</name>
    <dbReference type="NCBI Taxonomy" id="516702"/>
    <lineage>
        <taxon>Bacteria</taxon>
        <taxon>Pseudomonadati</taxon>
        <taxon>Pseudomonadota</taxon>
        <taxon>Betaproteobacteria</taxon>
        <taxon>Burkholderiales</taxon>
        <taxon>Alcaligenaceae</taxon>
        <taxon>Pigmentiphaga</taxon>
    </lineage>
</organism>
<dbReference type="InterPro" id="IPR043764">
    <property type="entry name" value="DUF5710"/>
</dbReference>
<dbReference type="AlphaFoldDB" id="A0A7Y9IV63"/>
<evidence type="ECO:0000256" key="6">
    <source>
        <dbReference type="ARBA" id="ARBA00022723"/>
    </source>
</evidence>
<evidence type="ECO:0000256" key="10">
    <source>
        <dbReference type="HAMAP-Rule" id="MF_00042"/>
    </source>
</evidence>
<dbReference type="PROSITE" id="PS50879">
    <property type="entry name" value="RNASE_H_1"/>
    <property type="match status" value="1"/>
</dbReference>
<dbReference type="GO" id="GO:0005737">
    <property type="term" value="C:cytoplasm"/>
    <property type="evidence" value="ECO:0007669"/>
    <property type="project" value="UniProtKB-SubCell"/>
</dbReference>
<evidence type="ECO:0000313" key="12">
    <source>
        <dbReference type="EMBL" id="NYE83682.1"/>
    </source>
</evidence>
<dbReference type="CDD" id="cd09278">
    <property type="entry name" value="RNase_HI_prokaryote_like"/>
    <property type="match status" value="1"/>
</dbReference>
<dbReference type="HAMAP" id="MF_00042">
    <property type="entry name" value="RNase_H"/>
    <property type="match status" value="1"/>
</dbReference>